<evidence type="ECO:0000256" key="1">
    <source>
        <dbReference type="SAM" id="Coils"/>
    </source>
</evidence>
<reference evidence="3" key="2">
    <citation type="submission" date="2015-01" db="EMBL/GenBank/DDBJ databases">
        <title>Evolutionary Origins and Diversification of the Mycorrhizal Mutualists.</title>
        <authorList>
            <consortium name="DOE Joint Genome Institute"/>
            <consortium name="Mycorrhizal Genomics Consortium"/>
            <person name="Kohler A."/>
            <person name="Kuo A."/>
            <person name="Nagy L.G."/>
            <person name="Floudas D."/>
            <person name="Copeland A."/>
            <person name="Barry K.W."/>
            <person name="Cichocki N."/>
            <person name="Veneault-Fourrey C."/>
            <person name="LaButti K."/>
            <person name="Lindquist E.A."/>
            <person name="Lipzen A."/>
            <person name="Lundell T."/>
            <person name="Morin E."/>
            <person name="Murat C."/>
            <person name="Riley R."/>
            <person name="Ohm R."/>
            <person name="Sun H."/>
            <person name="Tunlid A."/>
            <person name="Henrissat B."/>
            <person name="Grigoriev I.V."/>
            <person name="Hibbett D.S."/>
            <person name="Martin F."/>
        </authorList>
    </citation>
    <scope>NUCLEOTIDE SEQUENCE [LARGE SCALE GENOMIC DNA]</scope>
    <source>
        <strain evidence="3">LaAM-08-1</strain>
    </source>
</reference>
<keyword evidence="1" id="KW-0175">Coiled coil</keyword>
<dbReference type="Proteomes" id="UP000054477">
    <property type="component" value="Unassembled WGS sequence"/>
</dbReference>
<proteinExistence type="predicted"/>
<dbReference type="AlphaFoldDB" id="A0A0C9X9R8"/>
<dbReference type="EMBL" id="KN838675">
    <property type="protein sequence ID" value="KIJ98188.1"/>
    <property type="molecule type" value="Genomic_DNA"/>
</dbReference>
<accession>A0A0C9X9R8</accession>
<evidence type="ECO:0008006" key="4">
    <source>
        <dbReference type="Google" id="ProtNLM"/>
    </source>
</evidence>
<dbReference type="OrthoDB" id="3365698at2759"/>
<reference evidence="2 3" key="1">
    <citation type="submission" date="2014-04" db="EMBL/GenBank/DDBJ databases">
        <authorList>
            <consortium name="DOE Joint Genome Institute"/>
            <person name="Kuo A."/>
            <person name="Kohler A."/>
            <person name="Nagy L.G."/>
            <person name="Floudas D."/>
            <person name="Copeland A."/>
            <person name="Barry K.W."/>
            <person name="Cichocki N."/>
            <person name="Veneault-Fourrey C."/>
            <person name="LaButti K."/>
            <person name="Lindquist E.A."/>
            <person name="Lipzen A."/>
            <person name="Lundell T."/>
            <person name="Morin E."/>
            <person name="Murat C."/>
            <person name="Sun H."/>
            <person name="Tunlid A."/>
            <person name="Henrissat B."/>
            <person name="Grigoriev I.V."/>
            <person name="Hibbett D.S."/>
            <person name="Martin F."/>
            <person name="Nordberg H.P."/>
            <person name="Cantor M.N."/>
            <person name="Hua S.X."/>
        </authorList>
    </citation>
    <scope>NUCLEOTIDE SEQUENCE [LARGE SCALE GENOMIC DNA]</scope>
    <source>
        <strain evidence="2 3">LaAM-08-1</strain>
    </source>
</reference>
<feature type="coiled-coil region" evidence="1">
    <location>
        <begin position="34"/>
        <end position="61"/>
    </location>
</feature>
<evidence type="ECO:0000313" key="3">
    <source>
        <dbReference type="Proteomes" id="UP000054477"/>
    </source>
</evidence>
<name>A0A0C9X9R8_9AGAR</name>
<sequence>MTIPFKEHLNTNYTPTDKERQEILRMLPEPEAQLLRMNNEIERLQAIIDDLKRQHDDLVQHIDQYCALTSPIRWITQEILQEILIHCLPTDHNAIMTAHEAPLMLGRVCSSWRLISISTPRLWTTVHVPIPNGFDNLYPEEITHADYEFASKHIADLRTAALQEWLNRSRSLAVDISFTQGDSLPTDVLIPQLRHSYPIVNTILSVAHRWRKISIAAPAQTMMRFLTHPPDELLFLESSDFNFSLAVWGPISRISQSDHNIYRTTSLRKLSLMQALGDCL</sequence>
<protein>
    <recommendedName>
        <fullName evidence="4">F-box domain-containing protein</fullName>
    </recommendedName>
</protein>
<organism evidence="2 3">
    <name type="scientific">Laccaria amethystina LaAM-08-1</name>
    <dbReference type="NCBI Taxonomy" id="1095629"/>
    <lineage>
        <taxon>Eukaryota</taxon>
        <taxon>Fungi</taxon>
        <taxon>Dikarya</taxon>
        <taxon>Basidiomycota</taxon>
        <taxon>Agaricomycotina</taxon>
        <taxon>Agaricomycetes</taxon>
        <taxon>Agaricomycetidae</taxon>
        <taxon>Agaricales</taxon>
        <taxon>Agaricineae</taxon>
        <taxon>Hydnangiaceae</taxon>
        <taxon>Laccaria</taxon>
    </lineage>
</organism>
<dbReference type="HOGENOM" id="CLU_018544_0_0_1"/>
<keyword evidence="3" id="KW-1185">Reference proteome</keyword>
<evidence type="ECO:0000313" key="2">
    <source>
        <dbReference type="EMBL" id="KIJ98188.1"/>
    </source>
</evidence>
<gene>
    <name evidence="2" type="ORF">K443DRAFT_9375</name>
</gene>
<dbReference type="STRING" id="1095629.A0A0C9X9R8"/>